<dbReference type="InterPro" id="IPR050289">
    <property type="entry name" value="TorD/DmsD_chaperones"/>
</dbReference>
<dbReference type="AlphaFoldDB" id="A0A3Q9GKU6"/>
<dbReference type="SUPFAM" id="SSF89155">
    <property type="entry name" value="TorD-like"/>
    <property type="match status" value="1"/>
</dbReference>
<dbReference type="Proteomes" id="UP000275951">
    <property type="component" value="Chromosome"/>
</dbReference>
<evidence type="ECO:0000313" key="3">
    <source>
        <dbReference type="Proteomes" id="UP000275951"/>
    </source>
</evidence>
<dbReference type="InterPro" id="IPR020945">
    <property type="entry name" value="DMSO/NO3_reduct_chaperone"/>
</dbReference>
<dbReference type="PANTHER" id="PTHR34227">
    <property type="entry name" value="CHAPERONE PROTEIN YCDY"/>
    <property type="match status" value="1"/>
</dbReference>
<dbReference type="EMBL" id="CP033905">
    <property type="protein sequence ID" value="AZR05920.1"/>
    <property type="molecule type" value="Genomic_DNA"/>
</dbReference>
<name>A0A3Q9GKU6_9ACTO</name>
<evidence type="ECO:0000313" key="2">
    <source>
        <dbReference type="EMBL" id="AZR05920.1"/>
    </source>
</evidence>
<sequence>MTTPSWQDSIPQRKMRSAQLATALFSLARFYVESPHSDVLARFTDPDMASTWPLRDAASLAALADLAAAGESAFVLNAEFNALFGPDGSLWMTESEITGKDPLPLVQCLARQYKAAGFSAQKTEGFPRDHLAVELGFLAHLVVRAGDGVVEEIAQFRADHLDQYADTLLDAIDAAATTVTYRAVAQLTRAALAGVKELTNNDD</sequence>
<organism evidence="2 3">
    <name type="scientific">Trueperella pyogenes</name>
    <dbReference type="NCBI Taxonomy" id="1661"/>
    <lineage>
        <taxon>Bacteria</taxon>
        <taxon>Bacillati</taxon>
        <taxon>Actinomycetota</taxon>
        <taxon>Actinomycetes</taxon>
        <taxon>Actinomycetales</taxon>
        <taxon>Actinomycetaceae</taxon>
        <taxon>Trueperella</taxon>
    </lineage>
</organism>
<reference evidence="2 3" key="1">
    <citation type="submission" date="2018-11" db="EMBL/GenBank/DDBJ databases">
        <title>Multidrug-resistant genes are associated with an 42-kb island TGI1 carrying a complex class 1 integron in a Trueperella pyogenes.</title>
        <authorList>
            <person name="Dong W."/>
        </authorList>
    </citation>
    <scope>NUCLEOTIDE SEQUENCE [LARGE SCALE GENOMIC DNA]</scope>
    <source>
        <strain evidence="2 3">TP4</strain>
    </source>
</reference>
<protein>
    <submittedName>
        <fullName evidence="2">Uncharacterized protein</fullName>
    </submittedName>
</protein>
<evidence type="ECO:0000256" key="1">
    <source>
        <dbReference type="ARBA" id="ARBA00023186"/>
    </source>
</evidence>
<proteinExistence type="predicted"/>
<dbReference type="Gene3D" id="1.10.3480.10">
    <property type="entry name" value="TorD-like"/>
    <property type="match status" value="1"/>
</dbReference>
<keyword evidence="1" id="KW-0143">Chaperone</keyword>
<dbReference type="Pfam" id="PF02613">
    <property type="entry name" value="Nitrate_red_del"/>
    <property type="match status" value="1"/>
</dbReference>
<dbReference type="InterPro" id="IPR036411">
    <property type="entry name" value="TorD-like_sf"/>
</dbReference>
<dbReference type="RefSeq" id="WP_114949820.1">
    <property type="nucleotide sequence ID" value="NZ_CP033905.1"/>
</dbReference>
<dbReference type="PANTHER" id="PTHR34227:SF1">
    <property type="entry name" value="DIMETHYL SULFOXIDE REDUCTASE CHAPERONE-RELATED"/>
    <property type="match status" value="1"/>
</dbReference>
<accession>A0A3Q9GKU6</accession>
<gene>
    <name evidence="2" type="ORF">EBQ10_00485</name>
</gene>